<dbReference type="EMBL" id="AFCJ01000381">
    <property type="protein sequence ID" value="EHC43836.1"/>
    <property type="molecule type" value="Genomic_DNA"/>
</dbReference>
<evidence type="ECO:0000313" key="2">
    <source>
        <dbReference type="Proteomes" id="UP000004642"/>
    </source>
</evidence>
<evidence type="ECO:0000313" key="1">
    <source>
        <dbReference type="EMBL" id="EHC43836.1"/>
    </source>
</evidence>
<gene>
    <name evidence="1" type="ORF">LTSEALA_0905</name>
</gene>
<reference evidence="1 2" key="1">
    <citation type="journal article" date="2011" name="BMC Genomics">
        <title>Genome sequencing reveals diversification of virulence factor content and possible host adaptation in distinct subpopulations of Salmonella enterica.</title>
        <authorList>
            <person name="den Bakker H.C."/>
            <person name="Moreno Switt A.I."/>
            <person name="Govoni G."/>
            <person name="Cummings C.A."/>
            <person name="Ranieri M.L."/>
            <person name="Degoricija L."/>
            <person name="Hoelzer K."/>
            <person name="Rodriguez-Rivera L.D."/>
            <person name="Brown S."/>
            <person name="Bolchacova E."/>
            <person name="Furtado M.R."/>
            <person name="Wiedmann M."/>
        </authorList>
    </citation>
    <scope>NUCLEOTIDE SEQUENCE [LARGE SCALE GENOMIC DNA]</scope>
    <source>
        <strain evidence="1 2">R6-377</strain>
    </source>
</reference>
<name>G5LKJ7_SALET</name>
<dbReference type="AlphaFoldDB" id="G5LKJ7"/>
<accession>G5LKJ7</accession>
<feature type="non-terminal residue" evidence="1">
    <location>
        <position position="1"/>
    </location>
</feature>
<dbReference type="Proteomes" id="UP000004642">
    <property type="component" value="Unassembled WGS sequence"/>
</dbReference>
<dbReference type="Gene3D" id="1.10.357.10">
    <property type="entry name" value="Tetracycline Repressor, domain 2"/>
    <property type="match status" value="1"/>
</dbReference>
<comment type="caution">
    <text evidence="1">The sequence shown here is derived from an EMBL/GenBank/DDBJ whole genome shotgun (WGS) entry which is preliminary data.</text>
</comment>
<proteinExistence type="predicted"/>
<protein>
    <recommendedName>
        <fullName evidence="3">TetR family transcriptional regulator</fullName>
    </recommendedName>
</protein>
<organism evidence="1 2">
    <name type="scientific">Salmonella enterica subsp. enterica serovar Alachua str. R6-377</name>
    <dbReference type="NCBI Taxonomy" id="913241"/>
    <lineage>
        <taxon>Bacteria</taxon>
        <taxon>Pseudomonadati</taxon>
        <taxon>Pseudomonadota</taxon>
        <taxon>Gammaproteobacteria</taxon>
        <taxon>Enterobacterales</taxon>
        <taxon>Enterobacteriaceae</taxon>
        <taxon>Salmonella</taxon>
    </lineage>
</organism>
<sequence length="40" mass="4411">LPVNDNGAGMDFAARDPARAGEYIALGFEAMWRALTREEQ</sequence>
<evidence type="ECO:0008006" key="3">
    <source>
        <dbReference type="Google" id="ProtNLM"/>
    </source>
</evidence>